<dbReference type="Proteomes" id="UP000427716">
    <property type="component" value="Chromosome"/>
</dbReference>
<keyword evidence="2" id="KW-1185">Reference proteome</keyword>
<evidence type="ECO:0000313" key="1">
    <source>
        <dbReference type="EMBL" id="QGT79646.1"/>
    </source>
</evidence>
<gene>
    <name evidence="1" type="ORF">GM160_10465</name>
</gene>
<protein>
    <recommendedName>
        <fullName evidence="3">ImmA/IrrE family metallo-endopeptidase</fullName>
    </recommendedName>
</protein>
<sequence>MDEAAVLRLSALPSGALDRLVARYGLPLAWVTPGEPIPGSFWGDDEAGIIGSTLYVRPDTAVHSALHEFAHIVCMDETRRAAAHTDAGSDDVEEEAVCYLQILLAEHVEGFGRERALADMQAWGYTFRVGSPAAWFEGDADRATDWLLNLGLVERTNDAVTGATQPTFRPRGSA</sequence>
<proteinExistence type="predicted"/>
<dbReference type="EMBL" id="CP046415">
    <property type="protein sequence ID" value="QGT79646.1"/>
    <property type="molecule type" value="Genomic_DNA"/>
</dbReference>
<name>A0A6I6CZ07_9GAMM</name>
<organism evidence="1 2">
    <name type="scientific">Guyparkeria halophila</name>
    <dbReference type="NCBI Taxonomy" id="47960"/>
    <lineage>
        <taxon>Bacteria</taxon>
        <taxon>Pseudomonadati</taxon>
        <taxon>Pseudomonadota</taxon>
        <taxon>Gammaproteobacteria</taxon>
        <taxon>Chromatiales</taxon>
        <taxon>Thioalkalibacteraceae</taxon>
        <taxon>Guyparkeria</taxon>
    </lineage>
</organism>
<accession>A0A6I6CZ07</accession>
<dbReference type="KEGG" id="ghl:GM160_10465"/>
<reference evidence="1 2" key="1">
    <citation type="submission" date="2019-11" db="EMBL/GenBank/DDBJ databases">
        <authorList>
            <person name="Zhang J."/>
            <person name="Sun C."/>
        </authorList>
    </citation>
    <scope>NUCLEOTIDE SEQUENCE [LARGE SCALE GENOMIC DNA]</scope>
    <source>
        <strain evidence="2">sp2</strain>
    </source>
</reference>
<evidence type="ECO:0008006" key="3">
    <source>
        <dbReference type="Google" id="ProtNLM"/>
    </source>
</evidence>
<evidence type="ECO:0000313" key="2">
    <source>
        <dbReference type="Proteomes" id="UP000427716"/>
    </source>
</evidence>
<dbReference type="AlphaFoldDB" id="A0A6I6CZ07"/>